<feature type="region of interest" description="Disordered" evidence="1">
    <location>
        <begin position="1"/>
        <end position="24"/>
    </location>
</feature>
<name>A0A256G976_9HYPH</name>
<protein>
    <submittedName>
        <fullName evidence="2">Uncharacterized protein</fullName>
    </submittedName>
</protein>
<dbReference type="AlphaFoldDB" id="A0A256G976"/>
<sequence length="39" mass="3980">MRAFARSADTVSEMGSAATPQPAVIAGGCTKPFKPLINS</sequence>
<dbReference type="EMBL" id="NNRM01000039">
    <property type="protein sequence ID" value="OYR23629.1"/>
    <property type="molecule type" value="Genomic_DNA"/>
</dbReference>
<gene>
    <name evidence="2" type="ORF">CEV34_3633</name>
</gene>
<dbReference type="PROSITE" id="PS51257">
    <property type="entry name" value="PROKAR_LIPOPROTEIN"/>
    <property type="match status" value="1"/>
</dbReference>
<keyword evidence="3" id="KW-1185">Reference proteome</keyword>
<dbReference type="Proteomes" id="UP000216188">
    <property type="component" value="Unassembled WGS sequence"/>
</dbReference>
<accession>A0A256G976</accession>
<evidence type="ECO:0000313" key="3">
    <source>
        <dbReference type="Proteomes" id="UP000216188"/>
    </source>
</evidence>
<evidence type="ECO:0000313" key="2">
    <source>
        <dbReference type="EMBL" id="OYR23629.1"/>
    </source>
</evidence>
<evidence type="ECO:0000256" key="1">
    <source>
        <dbReference type="SAM" id="MobiDB-lite"/>
    </source>
</evidence>
<comment type="caution">
    <text evidence="2">The sequence shown here is derived from an EMBL/GenBank/DDBJ whole genome shotgun (WGS) entry which is preliminary data.</text>
</comment>
<organism evidence="2 3">
    <name type="scientific">Brucella pseudogrignonensis</name>
    <dbReference type="NCBI Taxonomy" id="419475"/>
    <lineage>
        <taxon>Bacteria</taxon>
        <taxon>Pseudomonadati</taxon>
        <taxon>Pseudomonadota</taxon>
        <taxon>Alphaproteobacteria</taxon>
        <taxon>Hyphomicrobiales</taxon>
        <taxon>Brucellaceae</taxon>
        <taxon>Brucella/Ochrobactrum group</taxon>
        <taxon>Brucella</taxon>
    </lineage>
</organism>
<reference evidence="2 3" key="1">
    <citation type="submission" date="2017-07" db="EMBL/GenBank/DDBJ databases">
        <title>Phylogenetic study on the rhizospheric bacterium Ochrobactrum sp. A44.</title>
        <authorList>
            <person name="Krzyzanowska D.M."/>
            <person name="Ossowicki A."/>
            <person name="Rajewska M."/>
            <person name="Maciag T."/>
            <person name="Kaczynski Z."/>
            <person name="Czerwicka M."/>
            <person name="Jafra S."/>
        </authorList>
    </citation>
    <scope>NUCLEOTIDE SEQUENCE [LARGE SCALE GENOMIC DNA]</scope>
    <source>
        <strain evidence="2 3">CCUG 30717</strain>
    </source>
</reference>
<proteinExistence type="predicted"/>